<keyword evidence="1" id="KW-0812">Transmembrane</keyword>
<evidence type="ECO:0008006" key="4">
    <source>
        <dbReference type="Google" id="ProtNLM"/>
    </source>
</evidence>
<dbReference type="Proteomes" id="UP000178797">
    <property type="component" value="Unassembled WGS sequence"/>
</dbReference>
<keyword evidence="1" id="KW-1133">Transmembrane helix</keyword>
<dbReference type="AlphaFoldDB" id="A0A1F7S3Z8"/>
<evidence type="ECO:0000313" key="3">
    <source>
        <dbReference type="Proteomes" id="UP000178797"/>
    </source>
</evidence>
<gene>
    <name evidence="2" type="ORF">A2W05_09335</name>
</gene>
<feature type="non-terminal residue" evidence="2">
    <location>
        <position position="1"/>
    </location>
</feature>
<reference evidence="2 3" key="1">
    <citation type="journal article" date="2016" name="Nat. Commun.">
        <title>Thousands of microbial genomes shed light on interconnected biogeochemical processes in an aquifer system.</title>
        <authorList>
            <person name="Anantharaman K."/>
            <person name="Brown C.T."/>
            <person name="Hug L.A."/>
            <person name="Sharon I."/>
            <person name="Castelle C.J."/>
            <person name="Probst A.J."/>
            <person name="Thomas B.C."/>
            <person name="Singh A."/>
            <person name="Wilkins M.J."/>
            <person name="Karaoz U."/>
            <person name="Brodie E.L."/>
            <person name="Williams K.H."/>
            <person name="Hubbard S.S."/>
            <person name="Banfield J.F."/>
        </authorList>
    </citation>
    <scope>NUCLEOTIDE SEQUENCE [LARGE SCALE GENOMIC DNA]</scope>
</reference>
<accession>A0A1F7S3Z8</accession>
<dbReference type="PANTHER" id="PTHR40940:SF2">
    <property type="entry name" value="BATD"/>
    <property type="match status" value="1"/>
</dbReference>
<dbReference type="Pfam" id="PF13584">
    <property type="entry name" value="BatD"/>
    <property type="match status" value="1"/>
</dbReference>
<evidence type="ECO:0000313" key="2">
    <source>
        <dbReference type="EMBL" id="OGL47817.1"/>
    </source>
</evidence>
<proteinExistence type="predicted"/>
<evidence type="ECO:0000256" key="1">
    <source>
        <dbReference type="SAM" id="Phobius"/>
    </source>
</evidence>
<sequence length="468" mass="53309">GSGKDSESKDFFMTSEVNNSNPYINEQIVYTIRFFRKIPVSEASLEKPSFEGFIVEELGKERELRKVINGQQYLVYEIKTALFPLKSGKMEISSSRIKFGVVRKLKNKRFFDDPFFNDPFFGGGRIEQKILSTKPIILNVKPLPKENRPEDFNNLVGNFKMSANLSKSEIKVGESATLNLEISGRGNIRSIQEPSFKESSDFKIYNDQPKVEIGVDGNSLAGRKIFKKAIIPLKTGILNIPSVRISFFNPETEKYETISSNAIVFTGLPGTEDEKLHIAESSKGEDLHESIKILKRDILPINTSISAIKNHSLSLFSPIFTALLIIPVFSYLSCLVYKKRSDKYREDIKFARNKKAFGEAREKFKEARRFDEYDKDIFCSVLSKAVREYLGDKMNITGAALTPAEICERLEAAGVPSKSVEDVKNFLENLEYRKYVSGNLAQEERKEVLKKGEELVDRLEKDFRRFSL</sequence>
<dbReference type="PANTHER" id="PTHR40940">
    <property type="entry name" value="PROTEIN BATD-RELATED"/>
    <property type="match status" value="1"/>
</dbReference>
<feature type="transmembrane region" description="Helical" evidence="1">
    <location>
        <begin position="315"/>
        <end position="337"/>
    </location>
</feature>
<name>A0A1F7S3Z8_9BACT</name>
<keyword evidence="1" id="KW-0472">Membrane</keyword>
<organism evidence="2 3">
    <name type="scientific">Candidatus Schekmanbacteria bacterium RBG_16_38_10</name>
    <dbReference type="NCBI Taxonomy" id="1817879"/>
    <lineage>
        <taxon>Bacteria</taxon>
        <taxon>Candidatus Schekmaniibacteriota</taxon>
    </lineage>
</organism>
<protein>
    <recommendedName>
        <fullName evidence="4">Protein BatD</fullName>
    </recommendedName>
</protein>
<comment type="caution">
    <text evidence="2">The sequence shown here is derived from an EMBL/GenBank/DDBJ whole genome shotgun (WGS) entry which is preliminary data.</text>
</comment>
<dbReference type="InterPro" id="IPR025738">
    <property type="entry name" value="BatD"/>
</dbReference>
<dbReference type="EMBL" id="MGDE01000008">
    <property type="protein sequence ID" value="OGL47817.1"/>
    <property type="molecule type" value="Genomic_DNA"/>
</dbReference>